<dbReference type="InterPro" id="IPR020627">
    <property type="entry name" value="KhpA"/>
</dbReference>
<keyword evidence="2 3" id="KW-0694">RNA-binding</keyword>
<reference evidence="6" key="1">
    <citation type="submission" date="2017-09" db="EMBL/GenBank/DDBJ databases">
        <title>Depth-based differentiation of microbial function through sediment-hosted aquifers and enrichment of novel symbionts in the deep terrestrial subsurface.</title>
        <authorList>
            <person name="Probst A.J."/>
            <person name="Ladd B."/>
            <person name="Jarett J.K."/>
            <person name="Geller-Mcgrath D.E."/>
            <person name="Sieber C.M.K."/>
            <person name="Emerson J.B."/>
            <person name="Anantharaman K."/>
            <person name="Thomas B.C."/>
            <person name="Malmstrom R."/>
            <person name="Stieglmeier M."/>
            <person name="Klingl A."/>
            <person name="Woyke T."/>
            <person name="Ryan C.M."/>
            <person name="Banfield J.F."/>
        </authorList>
    </citation>
    <scope>NUCLEOTIDE SEQUENCE [LARGE SCALE GENOMIC DNA]</scope>
</reference>
<feature type="compositionally biased region" description="Basic and acidic residues" evidence="4">
    <location>
        <begin position="92"/>
        <end position="124"/>
    </location>
</feature>
<dbReference type="EMBL" id="PFCB01000016">
    <property type="protein sequence ID" value="PIR74599.1"/>
    <property type="molecule type" value="Genomic_DNA"/>
</dbReference>
<keyword evidence="3" id="KW-0961">Cell wall biogenesis/degradation</keyword>
<dbReference type="GO" id="GO:0071555">
    <property type="term" value="P:cell wall organization"/>
    <property type="evidence" value="ECO:0007669"/>
    <property type="project" value="UniProtKB-KW"/>
</dbReference>
<keyword evidence="3" id="KW-0143">Chaperone</keyword>
<feature type="region of interest" description="Disordered" evidence="4">
    <location>
        <begin position="74"/>
        <end position="135"/>
    </location>
</feature>
<keyword evidence="1 3" id="KW-0963">Cytoplasm</keyword>
<dbReference type="Proteomes" id="UP000230154">
    <property type="component" value="Unassembled WGS sequence"/>
</dbReference>
<dbReference type="GO" id="GO:0008360">
    <property type="term" value="P:regulation of cell shape"/>
    <property type="evidence" value="ECO:0007669"/>
    <property type="project" value="UniProtKB-KW"/>
</dbReference>
<dbReference type="GO" id="GO:0003723">
    <property type="term" value="F:RNA binding"/>
    <property type="evidence" value="ECO:0007669"/>
    <property type="project" value="UniProtKB-UniRule"/>
</dbReference>
<name>A0A2H0TR35_9BACT</name>
<accession>A0A2H0TR35</accession>
<dbReference type="SUPFAM" id="SSF54814">
    <property type="entry name" value="Prokaryotic type KH domain (KH-domain type II)"/>
    <property type="match status" value="1"/>
</dbReference>
<dbReference type="CDD" id="cd22533">
    <property type="entry name" value="KH-II_YlqC-like"/>
    <property type="match status" value="1"/>
</dbReference>
<comment type="caution">
    <text evidence="5">The sequence shown here is derived from an EMBL/GenBank/DDBJ whole genome shotgun (WGS) entry which is preliminary data.</text>
</comment>
<protein>
    <recommendedName>
        <fullName evidence="3">RNA-binding protein KhpA</fullName>
    </recommendedName>
    <alternativeName>
        <fullName evidence="3">KH-domain protein A</fullName>
    </alternativeName>
</protein>
<evidence type="ECO:0000313" key="5">
    <source>
        <dbReference type="EMBL" id="PIR74599.1"/>
    </source>
</evidence>
<keyword evidence="3" id="KW-0133">Cell shape</keyword>
<dbReference type="InterPro" id="IPR015946">
    <property type="entry name" value="KH_dom-like_a/b"/>
</dbReference>
<dbReference type="PANTHER" id="PTHR34654:SF1">
    <property type="entry name" value="RNA-BINDING PROTEIN KHPA"/>
    <property type="match status" value="1"/>
</dbReference>
<comment type="subunit">
    <text evidence="3">Forms a complex with KhpB.</text>
</comment>
<dbReference type="Pfam" id="PF13083">
    <property type="entry name" value="KH_KhpA-B"/>
    <property type="match status" value="1"/>
</dbReference>
<dbReference type="AlphaFoldDB" id="A0A2H0TR35"/>
<evidence type="ECO:0000256" key="3">
    <source>
        <dbReference type="HAMAP-Rule" id="MF_00088"/>
    </source>
</evidence>
<dbReference type="HAMAP" id="MF_00088">
    <property type="entry name" value="KhpA"/>
    <property type="match status" value="1"/>
</dbReference>
<proteinExistence type="inferred from homology"/>
<evidence type="ECO:0000313" key="6">
    <source>
        <dbReference type="Proteomes" id="UP000230154"/>
    </source>
</evidence>
<sequence>MEQDQAFLEYVVKAIVNNPDDVKSTRTVDERGVLITLDLNPGDMGYVIGRRGQTARAIRTLLKVVGAKNNARVNLKINEPEGGRGPAPRSSGMDRNHDMDRDHHDRGASDRGHDHDRDRDRDMDIDTSAVDTLSI</sequence>
<evidence type="ECO:0000256" key="4">
    <source>
        <dbReference type="SAM" id="MobiDB-lite"/>
    </source>
</evidence>
<gene>
    <name evidence="3" type="primary">khpA</name>
    <name evidence="5" type="ORF">COU35_01840</name>
</gene>
<dbReference type="GO" id="GO:0009252">
    <property type="term" value="P:peptidoglycan biosynthetic process"/>
    <property type="evidence" value="ECO:0007669"/>
    <property type="project" value="UniProtKB-UniRule"/>
</dbReference>
<dbReference type="InterPro" id="IPR009019">
    <property type="entry name" value="KH_sf_prok-type"/>
</dbReference>
<comment type="function">
    <text evidence="3">A probable RNA chaperone. Forms a complex with KhpB which binds to cellular RNA and controls its expression. Plays a role in peptidoglycan (PG) homeostasis and cell length regulation.</text>
</comment>
<dbReference type="GO" id="GO:0005737">
    <property type="term" value="C:cytoplasm"/>
    <property type="evidence" value="ECO:0007669"/>
    <property type="project" value="UniProtKB-SubCell"/>
</dbReference>
<dbReference type="PANTHER" id="PTHR34654">
    <property type="entry name" value="UPF0109 PROTEIN SCO5592"/>
    <property type="match status" value="1"/>
</dbReference>
<comment type="similarity">
    <text evidence="3">Belongs to the KhpA RNA-binding protein family.</text>
</comment>
<evidence type="ECO:0000256" key="1">
    <source>
        <dbReference type="ARBA" id="ARBA00022490"/>
    </source>
</evidence>
<organism evidence="5 6">
    <name type="scientific">Candidatus Magasanikbacteria bacterium CG10_big_fil_rev_8_21_14_0_10_47_10</name>
    <dbReference type="NCBI Taxonomy" id="1974652"/>
    <lineage>
        <taxon>Bacteria</taxon>
        <taxon>Candidatus Magasanikiibacteriota</taxon>
    </lineage>
</organism>
<comment type="subcellular location">
    <subcellularLocation>
        <location evidence="3">Cytoplasm</location>
    </subcellularLocation>
</comment>
<dbReference type="Gene3D" id="3.30.300.20">
    <property type="match status" value="1"/>
</dbReference>
<evidence type="ECO:0000256" key="2">
    <source>
        <dbReference type="ARBA" id="ARBA00022884"/>
    </source>
</evidence>